<protein>
    <recommendedName>
        <fullName evidence="3">EcxA zinc-binding domain-containing protein</fullName>
    </recommendedName>
</protein>
<evidence type="ECO:0000313" key="2">
    <source>
        <dbReference type="Proteomes" id="UP001237448"/>
    </source>
</evidence>
<dbReference type="EMBL" id="JAUSVK010000001">
    <property type="protein sequence ID" value="MDQ0393605.1"/>
    <property type="molecule type" value="Genomic_DNA"/>
</dbReference>
<dbReference type="Proteomes" id="UP001237448">
    <property type="component" value="Unassembled WGS sequence"/>
</dbReference>
<name>A0ABU0FG88_9HYPH</name>
<gene>
    <name evidence="1" type="ORF">J3R73_003397</name>
</gene>
<comment type="caution">
    <text evidence="1">The sequence shown here is derived from an EMBL/GenBank/DDBJ whole genome shotgun (WGS) entry which is preliminary data.</text>
</comment>
<dbReference type="RefSeq" id="WP_307429166.1">
    <property type="nucleotide sequence ID" value="NZ_JAUSVK010000001.1"/>
</dbReference>
<sequence>MERFEEDFFRSLLMQEARAMADFEREDGRLMLQGSRPDYDPLTASELSGPKGDATIYSAEKATEMISNRYRRMGPFAARVVPGLMSNGRTRKILQDQHDLGVKDWELVLILFNITLNRSLQVDPREMSAAAYGDLRKRMATMSEKLLEGTAAPPFRSEWLKAEELPIVMQVSIGTVAQSWGLSVLRRTPDFNAIRKLLVDRFRHLEDDVAHDDWFGWKAAQG</sequence>
<proteinExistence type="predicted"/>
<evidence type="ECO:0008006" key="3">
    <source>
        <dbReference type="Google" id="ProtNLM"/>
    </source>
</evidence>
<keyword evidence="2" id="KW-1185">Reference proteome</keyword>
<accession>A0ABU0FG88</accession>
<evidence type="ECO:0000313" key="1">
    <source>
        <dbReference type="EMBL" id="MDQ0393605.1"/>
    </source>
</evidence>
<reference evidence="1 2" key="1">
    <citation type="submission" date="2023-07" db="EMBL/GenBank/DDBJ databases">
        <title>Genomic Encyclopedia of Type Strains, Phase IV (KMG-IV): sequencing the most valuable type-strain genomes for metagenomic binning, comparative biology and taxonomic classification.</title>
        <authorList>
            <person name="Goeker M."/>
        </authorList>
    </citation>
    <scope>NUCLEOTIDE SEQUENCE [LARGE SCALE GENOMIC DNA]</scope>
    <source>
        <strain evidence="1 2">DSM 5896</strain>
    </source>
</reference>
<organism evidence="1 2">
    <name type="scientific">Labrys monachus</name>
    <dbReference type="NCBI Taxonomy" id="217067"/>
    <lineage>
        <taxon>Bacteria</taxon>
        <taxon>Pseudomonadati</taxon>
        <taxon>Pseudomonadota</taxon>
        <taxon>Alphaproteobacteria</taxon>
        <taxon>Hyphomicrobiales</taxon>
        <taxon>Xanthobacteraceae</taxon>
        <taxon>Labrys</taxon>
    </lineage>
</organism>